<organism evidence="2 3">
    <name type="scientific">Caulochytrium protostelioides</name>
    <dbReference type="NCBI Taxonomy" id="1555241"/>
    <lineage>
        <taxon>Eukaryota</taxon>
        <taxon>Fungi</taxon>
        <taxon>Fungi incertae sedis</taxon>
        <taxon>Chytridiomycota</taxon>
        <taxon>Chytridiomycota incertae sedis</taxon>
        <taxon>Chytridiomycetes</taxon>
        <taxon>Caulochytriales</taxon>
        <taxon>Caulochytriaceae</taxon>
        <taxon>Caulochytrium</taxon>
    </lineage>
</organism>
<sequence>MDHASLLNPWVAEGIFPSMLPSFLPVFSGDGGNPMWASPDPMISAANPTKSNQRGDLGAIANVFNTPHHHATGGPYAHGPAGQSSRHGIAVQRYQPRQADATPAPAPTPRRAGPLINAGHTLDFNDFEGGGLSSRESEAPALSPTATVTPDLDGRRR</sequence>
<accession>A0A4P9WR87</accession>
<evidence type="ECO:0000313" key="3">
    <source>
        <dbReference type="Proteomes" id="UP000268535"/>
    </source>
</evidence>
<name>A0A4P9WR87_9FUNG</name>
<proteinExistence type="predicted"/>
<dbReference type="Proteomes" id="UP000268535">
    <property type="component" value="Unassembled WGS sequence"/>
</dbReference>
<dbReference type="EMBL" id="ML012936">
    <property type="protein sequence ID" value="RKO95122.1"/>
    <property type="molecule type" value="Genomic_DNA"/>
</dbReference>
<feature type="region of interest" description="Disordered" evidence="1">
    <location>
        <begin position="65"/>
        <end position="157"/>
    </location>
</feature>
<evidence type="ECO:0000256" key="1">
    <source>
        <dbReference type="SAM" id="MobiDB-lite"/>
    </source>
</evidence>
<feature type="non-terminal residue" evidence="2">
    <location>
        <position position="157"/>
    </location>
</feature>
<dbReference type="AlphaFoldDB" id="A0A4P9WR87"/>
<protein>
    <submittedName>
        <fullName evidence="2">Uncharacterized protein</fullName>
    </submittedName>
</protein>
<reference evidence="3" key="1">
    <citation type="journal article" date="2018" name="Nat. Microbiol.">
        <title>Leveraging single-cell genomics to expand the fungal tree of life.</title>
        <authorList>
            <person name="Ahrendt S.R."/>
            <person name="Quandt C.A."/>
            <person name="Ciobanu D."/>
            <person name="Clum A."/>
            <person name="Salamov A."/>
            <person name="Andreopoulos B."/>
            <person name="Cheng J.F."/>
            <person name="Woyke T."/>
            <person name="Pelin A."/>
            <person name="Henrissat B."/>
            <person name="Reynolds N.K."/>
            <person name="Benny G.L."/>
            <person name="Smith M.E."/>
            <person name="James T.Y."/>
            <person name="Grigoriev I.V."/>
        </authorList>
    </citation>
    <scope>NUCLEOTIDE SEQUENCE [LARGE SCALE GENOMIC DNA]</scope>
    <source>
        <strain evidence="3">ATCC 52028</strain>
    </source>
</reference>
<gene>
    <name evidence="2" type="ORF">CAUPRSCDRAFT_13131</name>
</gene>
<evidence type="ECO:0000313" key="2">
    <source>
        <dbReference type="EMBL" id="RKO95122.1"/>
    </source>
</evidence>